<protein>
    <submittedName>
        <fullName evidence="8">CoA ester lyase</fullName>
    </submittedName>
</protein>
<dbReference type="RefSeq" id="WP_209336377.1">
    <property type="nucleotide sequence ID" value="NZ_JAGIYY010000007.1"/>
</dbReference>
<evidence type="ECO:0000259" key="7">
    <source>
        <dbReference type="Pfam" id="PF03328"/>
    </source>
</evidence>
<dbReference type="InterPro" id="IPR005000">
    <property type="entry name" value="Aldolase/citrate-lyase_domain"/>
</dbReference>
<dbReference type="InterPro" id="IPR011206">
    <property type="entry name" value="Citrate_lyase_beta/mcl1/mcl2"/>
</dbReference>
<dbReference type="GO" id="GO:0106064">
    <property type="term" value="P:regulation of cobalamin metabolic process"/>
    <property type="evidence" value="ECO:0007669"/>
    <property type="project" value="TreeGrafter"/>
</dbReference>
<name>A0A8J7UIL2_9HYPH</name>
<dbReference type="InterPro" id="IPR040186">
    <property type="entry name" value="Citramalyl-CoA_lyase"/>
</dbReference>
<keyword evidence="9" id="KW-1185">Reference proteome</keyword>
<gene>
    <name evidence="8" type="ORF">J5Y06_16960</name>
</gene>
<comment type="cofactor">
    <cofactor evidence="1">
        <name>Mg(2+)</name>
        <dbReference type="ChEBI" id="CHEBI:18420"/>
    </cofactor>
</comment>
<dbReference type="GO" id="GO:0047777">
    <property type="term" value="F:(S)-citramalyl-CoA lyase activity"/>
    <property type="evidence" value="ECO:0007669"/>
    <property type="project" value="TreeGrafter"/>
</dbReference>
<dbReference type="PANTHER" id="PTHR11105">
    <property type="entry name" value="CITRATE LYASE SUBUNIT BETA-RELATED"/>
    <property type="match status" value="1"/>
</dbReference>
<sequence>MTQTRSRRSVLYVPATNTKAMSKVASLDCDAIIFDLEDAVAPEAKGEGRQNLIDFFAVNQPPASQEWVIRINTTPGGLSPEDVDTVVACKPHAMLLPKLENTDMLAAARDMLTERTDAMIRLWAMIETPRGIVDLRPLSSFGASAAIGLDCFVAGTNDIAKETGLPLPEGRKTMEHWLASLVLHGRAFGIDVVDGVYNDFRNEEGFSAECRSGALLGFDGKTLIHPAQITPANAAFSPSEAAVAEAKAVIEAFAQPENAGKGVISINGKMVELLHLHIARKVLAKARVEG</sequence>
<dbReference type="AlphaFoldDB" id="A0A8J7UIL2"/>
<feature type="domain" description="HpcH/HpaI aldolase/citrate lyase" evidence="7">
    <location>
        <begin position="8"/>
        <end position="226"/>
    </location>
</feature>
<keyword evidence="8" id="KW-0456">Lyase</keyword>
<evidence type="ECO:0000313" key="8">
    <source>
        <dbReference type="EMBL" id="MBP0440344.1"/>
    </source>
</evidence>
<comment type="similarity">
    <text evidence="2">Belongs to the HpcH/HpaI aldolase family.</text>
</comment>
<reference evidence="8" key="1">
    <citation type="submission" date="2021-03" db="EMBL/GenBank/DDBJ databases">
        <title>Genome sequencing and assembly of Tianweitania sediminis.</title>
        <authorList>
            <person name="Chhetri G."/>
        </authorList>
    </citation>
    <scope>NUCLEOTIDE SEQUENCE</scope>
    <source>
        <strain evidence="8">Z8</strain>
    </source>
</reference>
<keyword evidence="3 6" id="KW-0479">Metal-binding</keyword>
<evidence type="ECO:0000256" key="2">
    <source>
        <dbReference type="ARBA" id="ARBA00005568"/>
    </source>
</evidence>
<feature type="binding site" evidence="6">
    <location>
        <position position="158"/>
    </location>
    <ligand>
        <name>Mg(2+)</name>
        <dbReference type="ChEBI" id="CHEBI:18420"/>
    </ligand>
</feature>
<keyword evidence="4 6" id="KW-0460">Magnesium</keyword>
<feature type="binding site" evidence="5">
    <location>
        <position position="127"/>
    </location>
    <ligand>
        <name>substrate</name>
    </ligand>
</feature>
<dbReference type="PANTHER" id="PTHR11105:SF0">
    <property type="entry name" value="CITRAMALYL-COA LYASE, MITOCHONDRIAL"/>
    <property type="match status" value="1"/>
</dbReference>
<evidence type="ECO:0000256" key="4">
    <source>
        <dbReference type="ARBA" id="ARBA00022842"/>
    </source>
</evidence>
<accession>A0A8J7UIL2</accession>
<dbReference type="GO" id="GO:0046872">
    <property type="term" value="F:metal ion binding"/>
    <property type="evidence" value="ECO:0007669"/>
    <property type="project" value="UniProtKB-KW"/>
</dbReference>
<feature type="binding site" evidence="5">
    <location>
        <position position="70"/>
    </location>
    <ligand>
        <name>substrate</name>
    </ligand>
</feature>
<evidence type="ECO:0000256" key="3">
    <source>
        <dbReference type="ARBA" id="ARBA00022723"/>
    </source>
</evidence>
<organism evidence="8 9">
    <name type="scientific">Tianweitania sediminis</name>
    <dbReference type="NCBI Taxonomy" id="1502156"/>
    <lineage>
        <taxon>Bacteria</taxon>
        <taxon>Pseudomonadati</taxon>
        <taxon>Pseudomonadota</taxon>
        <taxon>Alphaproteobacteria</taxon>
        <taxon>Hyphomicrobiales</taxon>
        <taxon>Phyllobacteriaceae</taxon>
        <taxon>Tianweitania</taxon>
    </lineage>
</organism>
<evidence type="ECO:0000256" key="1">
    <source>
        <dbReference type="ARBA" id="ARBA00001946"/>
    </source>
</evidence>
<dbReference type="InterPro" id="IPR040442">
    <property type="entry name" value="Pyrv_kinase-like_dom_sf"/>
</dbReference>
<evidence type="ECO:0000256" key="5">
    <source>
        <dbReference type="PIRSR" id="PIRSR015582-1"/>
    </source>
</evidence>
<dbReference type="Proteomes" id="UP000666240">
    <property type="component" value="Unassembled WGS sequence"/>
</dbReference>
<evidence type="ECO:0000313" key="9">
    <source>
        <dbReference type="Proteomes" id="UP000666240"/>
    </source>
</evidence>
<dbReference type="Pfam" id="PF03328">
    <property type="entry name" value="HpcH_HpaI"/>
    <property type="match status" value="1"/>
</dbReference>
<dbReference type="Gene3D" id="3.20.20.60">
    <property type="entry name" value="Phosphoenolpyruvate-binding domains"/>
    <property type="match status" value="1"/>
</dbReference>
<dbReference type="EMBL" id="JAGIYY010000007">
    <property type="protein sequence ID" value="MBP0440344.1"/>
    <property type="molecule type" value="Genomic_DNA"/>
</dbReference>
<comment type="caution">
    <text evidence="8">The sequence shown here is derived from an EMBL/GenBank/DDBJ whole genome shotgun (WGS) entry which is preliminary data.</text>
</comment>
<evidence type="ECO:0000256" key="6">
    <source>
        <dbReference type="PIRSR" id="PIRSR015582-2"/>
    </source>
</evidence>
<dbReference type="PIRSF" id="PIRSF015582">
    <property type="entry name" value="Cit_lyase_B"/>
    <property type="match status" value="1"/>
</dbReference>
<dbReference type="SUPFAM" id="SSF51621">
    <property type="entry name" value="Phosphoenolpyruvate/pyruvate domain"/>
    <property type="match status" value="1"/>
</dbReference>
<feature type="binding site" evidence="6">
    <location>
        <position position="127"/>
    </location>
    <ligand>
        <name>Mg(2+)</name>
        <dbReference type="ChEBI" id="CHEBI:18420"/>
    </ligand>
</feature>
<proteinExistence type="inferred from homology"/>
<dbReference type="InterPro" id="IPR015813">
    <property type="entry name" value="Pyrv/PenolPyrv_kinase-like_dom"/>
</dbReference>